<feature type="domain" description="EF-hand" evidence="4">
    <location>
        <begin position="83"/>
        <end position="118"/>
    </location>
</feature>
<dbReference type="AlphaFoldDB" id="A0A9Q1KVL6"/>
<dbReference type="SUPFAM" id="SSF47473">
    <property type="entry name" value="EF-hand"/>
    <property type="match status" value="1"/>
</dbReference>
<evidence type="ECO:0000256" key="3">
    <source>
        <dbReference type="ARBA" id="ARBA00022837"/>
    </source>
</evidence>
<proteinExistence type="predicted"/>
<dbReference type="EMBL" id="JAKOGI010000016">
    <property type="protein sequence ID" value="KAJ8450337.1"/>
    <property type="molecule type" value="Genomic_DNA"/>
</dbReference>
<evidence type="ECO:0000259" key="4">
    <source>
        <dbReference type="PROSITE" id="PS50222"/>
    </source>
</evidence>
<dbReference type="PANTHER" id="PTHR10891">
    <property type="entry name" value="EF-HAND CALCIUM-BINDING DOMAIN CONTAINING PROTEIN"/>
    <property type="match status" value="1"/>
</dbReference>
<keyword evidence="3" id="KW-0106">Calcium</keyword>
<protein>
    <recommendedName>
        <fullName evidence="4">EF-hand domain-containing protein</fullName>
    </recommendedName>
</protein>
<feature type="domain" description="EF-hand" evidence="4">
    <location>
        <begin position="4"/>
        <end position="39"/>
    </location>
</feature>
<dbReference type="PROSITE" id="PS00018">
    <property type="entry name" value="EF_HAND_1"/>
    <property type="match status" value="3"/>
</dbReference>
<evidence type="ECO:0000256" key="1">
    <source>
        <dbReference type="ARBA" id="ARBA00022723"/>
    </source>
</evidence>
<comment type="caution">
    <text evidence="5">The sequence shown here is derived from an EMBL/GenBank/DDBJ whole genome shotgun (WGS) entry which is preliminary data.</text>
</comment>
<keyword evidence="2" id="KW-0677">Repeat</keyword>
<evidence type="ECO:0000256" key="2">
    <source>
        <dbReference type="ARBA" id="ARBA00022737"/>
    </source>
</evidence>
<dbReference type="Pfam" id="PF13499">
    <property type="entry name" value="EF-hand_7"/>
    <property type="match status" value="1"/>
</dbReference>
<feature type="domain" description="EF-hand" evidence="4">
    <location>
        <begin position="122"/>
        <end position="157"/>
    </location>
</feature>
<reference evidence="5" key="1">
    <citation type="submission" date="2022-04" db="EMBL/GenBank/DDBJ databases">
        <title>Carnegiea gigantea Genome sequencing and assembly v2.</title>
        <authorList>
            <person name="Copetti D."/>
            <person name="Sanderson M.J."/>
            <person name="Burquez A."/>
            <person name="Wojciechowski M.F."/>
        </authorList>
    </citation>
    <scope>NUCLEOTIDE SEQUENCE</scope>
    <source>
        <strain evidence="5">SGP5-SGP5p</strain>
        <tissue evidence="5">Aerial part</tissue>
    </source>
</reference>
<dbReference type="Gene3D" id="1.10.238.10">
    <property type="entry name" value="EF-hand"/>
    <property type="match status" value="2"/>
</dbReference>
<keyword evidence="6" id="KW-1185">Reference proteome</keyword>
<dbReference type="PROSITE" id="PS50222">
    <property type="entry name" value="EF_HAND_2"/>
    <property type="match status" value="3"/>
</dbReference>
<dbReference type="InterPro" id="IPR018247">
    <property type="entry name" value="EF_Hand_1_Ca_BS"/>
</dbReference>
<name>A0A9Q1KVL6_9CARY</name>
<dbReference type="InterPro" id="IPR011992">
    <property type="entry name" value="EF-hand-dom_pair"/>
</dbReference>
<evidence type="ECO:0000313" key="5">
    <source>
        <dbReference type="EMBL" id="KAJ8450337.1"/>
    </source>
</evidence>
<dbReference type="Pfam" id="PF13405">
    <property type="entry name" value="EF-hand_6"/>
    <property type="match status" value="1"/>
</dbReference>
<organism evidence="5 6">
    <name type="scientific">Carnegiea gigantea</name>
    <dbReference type="NCBI Taxonomy" id="171969"/>
    <lineage>
        <taxon>Eukaryota</taxon>
        <taxon>Viridiplantae</taxon>
        <taxon>Streptophyta</taxon>
        <taxon>Embryophyta</taxon>
        <taxon>Tracheophyta</taxon>
        <taxon>Spermatophyta</taxon>
        <taxon>Magnoliopsida</taxon>
        <taxon>eudicotyledons</taxon>
        <taxon>Gunneridae</taxon>
        <taxon>Pentapetalae</taxon>
        <taxon>Caryophyllales</taxon>
        <taxon>Cactineae</taxon>
        <taxon>Cactaceae</taxon>
        <taxon>Cactoideae</taxon>
        <taxon>Echinocereeae</taxon>
        <taxon>Carnegiea</taxon>
    </lineage>
</organism>
<dbReference type="InterPro" id="IPR039647">
    <property type="entry name" value="EF_hand_pair_protein_CML-like"/>
</dbReference>
<dbReference type="OrthoDB" id="26525at2759"/>
<dbReference type="Proteomes" id="UP001153076">
    <property type="component" value="Unassembled WGS sequence"/>
</dbReference>
<dbReference type="SMART" id="SM00054">
    <property type="entry name" value="EFh"/>
    <property type="match status" value="3"/>
</dbReference>
<dbReference type="InterPro" id="IPR002048">
    <property type="entry name" value="EF_hand_dom"/>
</dbReference>
<keyword evidence="1" id="KW-0479">Metal-binding</keyword>
<evidence type="ECO:0000313" key="6">
    <source>
        <dbReference type="Proteomes" id="UP001153076"/>
    </source>
</evidence>
<dbReference type="FunFam" id="1.10.238.10:FF:000001">
    <property type="entry name" value="Calmodulin 1"/>
    <property type="match status" value="1"/>
</dbReference>
<dbReference type="GO" id="GO:0005509">
    <property type="term" value="F:calcium ion binding"/>
    <property type="evidence" value="ECO:0007669"/>
    <property type="project" value="InterPro"/>
</dbReference>
<dbReference type="CDD" id="cd00051">
    <property type="entry name" value="EFh"/>
    <property type="match status" value="1"/>
</dbReference>
<gene>
    <name evidence="5" type="ORF">Cgig2_004794</name>
</gene>
<accession>A0A9Q1KVL6</accession>
<sequence length="171" mass="19697">MSPLNTSDLHQIFKSLDQNGDGLLSLDELNWLLERTGVHAGLDELASLVGDSGLDFNEFSLFYESILKRENHNLDRVEKWDDDEERDLYRAFEVFDLDGDGLISPQELQSVLRRLGMWDNNGGVIDCDKIISKFDVNRDGFVDFEEFKRMMLAKSWILYFTGLGLLLANKR</sequence>